<keyword evidence="1" id="KW-0548">Nucleotidyltransferase</keyword>
<keyword evidence="1" id="KW-0808">Transferase</keyword>
<gene>
    <name evidence="1" type="ORF">Tci_058083</name>
</gene>
<protein>
    <submittedName>
        <fullName evidence="1">Putative reverse transcriptase domain-containing protein</fullName>
    </submittedName>
</protein>
<name>A0A6L2NNG2_TANCI</name>
<sequence>MTTPCLIPFPATVPHARVFTLFVIIFDSNDEITTIPIRPVPPSPDRKLALYGYPLDSGDDSSDKDLSDSTPSYKAAMNRWRDAPSSTWYLLHSLEVPFSSRKRSIPLSPSVPPLPDIKAAPFEALYGRKCRSPICWVEVEDGQLSRPKIIYDTIEKIIQIKIRIQAARDRQKSYANVRREVEPNVYCTFQDEIQMDDKLHFVEEPVEIIDRELKRLKQSRIPIVKMDQDSVHMMTASKVPMLKPVTIVVKGVETTIALSKAEEKAQRRLELKARSTLLMGIPNEHKLKFNFIKDAKSLLHAIQKMFGGNAATTKTQRNLLKQQYKNFTTSTSEELDQTFDRLQKLISQSKILGESISQKDVN</sequence>
<dbReference type="EMBL" id="BKCJ010009251">
    <property type="protein sequence ID" value="GEU86105.1"/>
    <property type="molecule type" value="Genomic_DNA"/>
</dbReference>
<proteinExistence type="predicted"/>
<organism evidence="1">
    <name type="scientific">Tanacetum cinerariifolium</name>
    <name type="common">Dalmatian daisy</name>
    <name type="synonym">Chrysanthemum cinerariifolium</name>
    <dbReference type="NCBI Taxonomy" id="118510"/>
    <lineage>
        <taxon>Eukaryota</taxon>
        <taxon>Viridiplantae</taxon>
        <taxon>Streptophyta</taxon>
        <taxon>Embryophyta</taxon>
        <taxon>Tracheophyta</taxon>
        <taxon>Spermatophyta</taxon>
        <taxon>Magnoliopsida</taxon>
        <taxon>eudicotyledons</taxon>
        <taxon>Gunneridae</taxon>
        <taxon>Pentapetalae</taxon>
        <taxon>asterids</taxon>
        <taxon>campanulids</taxon>
        <taxon>Asterales</taxon>
        <taxon>Asteraceae</taxon>
        <taxon>Asteroideae</taxon>
        <taxon>Anthemideae</taxon>
        <taxon>Anthemidinae</taxon>
        <taxon>Tanacetum</taxon>
    </lineage>
</organism>
<evidence type="ECO:0000313" key="1">
    <source>
        <dbReference type="EMBL" id="GEU86105.1"/>
    </source>
</evidence>
<dbReference type="PANTHER" id="PTHR45835">
    <property type="entry name" value="YALI0A06105P"/>
    <property type="match status" value="1"/>
</dbReference>
<comment type="caution">
    <text evidence="1">The sequence shown here is derived from an EMBL/GenBank/DDBJ whole genome shotgun (WGS) entry which is preliminary data.</text>
</comment>
<dbReference type="PANTHER" id="PTHR45835:SF103">
    <property type="entry name" value="RNA-DIRECTED DNA POLYMERASE"/>
    <property type="match status" value="1"/>
</dbReference>
<dbReference type="GO" id="GO:0003964">
    <property type="term" value="F:RNA-directed DNA polymerase activity"/>
    <property type="evidence" value="ECO:0007669"/>
    <property type="project" value="UniProtKB-KW"/>
</dbReference>
<accession>A0A6L2NNG2</accession>
<dbReference type="AlphaFoldDB" id="A0A6L2NNG2"/>
<keyword evidence="1" id="KW-0695">RNA-directed DNA polymerase</keyword>
<reference evidence="1" key="1">
    <citation type="journal article" date="2019" name="Sci. Rep.">
        <title>Draft genome of Tanacetum cinerariifolium, the natural source of mosquito coil.</title>
        <authorList>
            <person name="Yamashiro T."/>
            <person name="Shiraishi A."/>
            <person name="Satake H."/>
            <person name="Nakayama K."/>
        </authorList>
    </citation>
    <scope>NUCLEOTIDE SEQUENCE</scope>
</reference>